<evidence type="ECO:0000313" key="2">
    <source>
        <dbReference type="EMBL" id="KAL1850951.1"/>
    </source>
</evidence>
<evidence type="ECO:0000313" key="3">
    <source>
        <dbReference type="Proteomes" id="UP001583177"/>
    </source>
</evidence>
<sequence length="331" mass="37063">MSYGPPYPQVPVKWEDIMVAISEYPRFFGEPAKVSHTTEWPKIDSYVNASGSVPLRITQEFTDNIHIDTSDVEHLTDEMRWAGVTLQNQDLPDLYGLTFRILPNSQCHQGGGPDTKDCITPLLQTIKGSPLAIENARLELSHFITHLPGRDSDADSHGIVLANGPGTHGAVFTNGPGTQVKHQLWTGEPDLNPWSEPEKGKKGKKPSNKDKKPSKEQEICTEFEARDSAALRAMKQPDWEPLFPADYNLVYTVQDGQLYLAWAITFRLKYILGDNFNVWVNARDCKHIISASSASIATSVRTRDEFVQQQIRLFQDRGINASQNNTGDLVF</sequence>
<protein>
    <submittedName>
        <fullName evidence="2">Uncharacterized protein</fullName>
    </submittedName>
</protein>
<dbReference type="Proteomes" id="UP001583177">
    <property type="component" value="Unassembled WGS sequence"/>
</dbReference>
<evidence type="ECO:0000256" key="1">
    <source>
        <dbReference type="SAM" id="MobiDB-lite"/>
    </source>
</evidence>
<feature type="region of interest" description="Disordered" evidence="1">
    <location>
        <begin position="174"/>
        <end position="219"/>
    </location>
</feature>
<proteinExistence type="predicted"/>
<dbReference type="EMBL" id="JAWRVE010000180">
    <property type="protein sequence ID" value="KAL1850951.1"/>
    <property type="molecule type" value="Genomic_DNA"/>
</dbReference>
<name>A0ABR3W1J8_9PEZI</name>
<organism evidence="2 3">
    <name type="scientific">Diaporthe australafricana</name>
    <dbReference type="NCBI Taxonomy" id="127596"/>
    <lineage>
        <taxon>Eukaryota</taxon>
        <taxon>Fungi</taxon>
        <taxon>Dikarya</taxon>
        <taxon>Ascomycota</taxon>
        <taxon>Pezizomycotina</taxon>
        <taxon>Sordariomycetes</taxon>
        <taxon>Sordariomycetidae</taxon>
        <taxon>Diaporthales</taxon>
        <taxon>Diaporthaceae</taxon>
        <taxon>Diaporthe</taxon>
    </lineage>
</organism>
<keyword evidence="3" id="KW-1185">Reference proteome</keyword>
<accession>A0ABR3W1J8</accession>
<gene>
    <name evidence="2" type="ORF">Daus18300_012742</name>
</gene>
<reference evidence="2 3" key="1">
    <citation type="journal article" date="2024" name="IMA Fungus">
        <title>IMA Genome - F19 : A genome assembly and annotation guide to empower mycologists, including annotated draft genome sequences of Ceratocystis pirilliformis, Diaporthe australafricana, Fusarium ophioides, Paecilomyces lecythidis, and Sporothrix stenoceras.</title>
        <authorList>
            <person name="Aylward J."/>
            <person name="Wilson A.M."/>
            <person name="Visagie C.M."/>
            <person name="Spraker J."/>
            <person name="Barnes I."/>
            <person name="Buitendag C."/>
            <person name="Ceriani C."/>
            <person name="Del Mar Angel L."/>
            <person name="du Plessis D."/>
            <person name="Fuchs T."/>
            <person name="Gasser K."/>
            <person name="Kramer D."/>
            <person name="Li W."/>
            <person name="Munsamy K."/>
            <person name="Piso A."/>
            <person name="Price J.L."/>
            <person name="Sonnekus B."/>
            <person name="Thomas C."/>
            <person name="van der Nest A."/>
            <person name="van Dijk A."/>
            <person name="van Heerden A."/>
            <person name="van Vuuren N."/>
            <person name="Yilmaz N."/>
            <person name="Duong T.A."/>
            <person name="van der Merwe N.A."/>
            <person name="Wingfield M.J."/>
            <person name="Wingfield B.D."/>
        </authorList>
    </citation>
    <scope>NUCLEOTIDE SEQUENCE [LARGE SCALE GENOMIC DNA]</scope>
    <source>
        <strain evidence="2 3">CMW 18300</strain>
    </source>
</reference>
<comment type="caution">
    <text evidence="2">The sequence shown here is derived from an EMBL/GenBank/DDBJ whole genome shotgun (WGS) entry which is preliminary data.</text>
</comment>
<feature type="compositionally biased region" description="Basic and acidic residues" evidence="1">
    <location>
        <begin position="207"/>
        <end position="219"/>
    </location>
</feature>